<gene>
    <name evidence="3" type="ORF">LJ739_14485</name>
</gene>
<comment type="caution">
    <text evidence="3">The sequence shown here is derived from an EMBL/GenBank/DDBJ whole genome shotgun (WGS) entry which is preliminary data.</text>
</comment>
<dbReference type="Proteomes" id="UP001520878">
    <property type="component" value="Unassembled WGS sequence"/>
</dbReference>
<keyword evidence="1" id="KW-0175">Coiled coil</keyword>
<name>A0ABS8GA88_9ALTE</name>
<dbReference type="Pfam" id="PF20567">
    <property type="entry name" value="DUF6776"/>
    <property type="match status" value="1"/>
</dbReference>
<evidence type="ECO:0000256" key="2">
    <source>
        <dbReference type="SAM" id="Phobius"/>
    </source>
</evidence>
<feature type="coiled-coil region" evidence="1">
    <location>
        <begin position="38"/>
        <end position="72"/>
    </location>
</feature>
<keyword evidence="4" id="KW-1185">Reference proteome</keyword>
<keyword evidence="2" id="KW-0812">Transmembrane</keyword>
<evidence type="ECO:0000313" key="3">
    <source>
        <dbReference type="EMBL" id="MCC2617457.1"/>
    </source>
</evidence>
<organism evidence="3 4">
    <name type="scientific">Fluctibacter halophilus</name>
    <dbReference type="NCBI Taxonomy" id="226011"/>
    <lineage>
        <taxon>Bacteria</taxon>
        <taxon>Pseudomonadati</taxon>
        <taxon>Pseudomonadota</taxon>
        <taxon>Gammaproteobacteria</taxon>
        <taxon>Alteromonadales</taxon>
        <taxon>Alteromonadaceae</taxon>
        <taxon>Fluctibacter</taxon>
    </lineage>
</organism>
<evidence type="ECO:0000256" key="1">
    <source>
        <dbReference type="SAM" id="Coils"/>
    </source>
</evidence>
<proteinExistence type="predicted"/>
<feature type="transmembrane region" description="Helical" evidence="2">
    <location>
        <begin position="12"/>
        <end position="33"/>
    </location>
</feature>
<protein>
    <submittedName>
        <fullName evidence="3">Uncharacterized protein</fullName>
    </submittedName>
</protein>
<keyword evidence="2" id="KW-1133">Transmembrane helix</keyword>
<keyword evidence="2" id="KW-0472">Membrane</keyword>
<reference evidence="3 4" key="1">
    <citation type="submission" date="2021-10" db="EMBL/GenBank/DDBJ databases">
        <title>Draft genome of Aestuariibacter halophilus JC2043.</title>
        <authorList>
            <person name="Emsley S.A."/>
            <person name="Pfannmuller K.M."/>
            <person name="Ushijima B."/>
            <person name="Saw J.H."/>
            <person name="Videau P."/>
        </authorList>
    </citation>
    <scope>NUCLEOTIDE SEQUENCE [LARGE SCALE GENOMIC DNA]</scope>
    <source>
        <strain evidence="3 4">JC2043</strain>
    </source>
</reference>
<dbReference type="EMBL" id="JAJEWP010000004">
    <property type="protein sequence ID" value="MCC2617457.1"/>
    <property type="molecule type" value="Genomic_DNA"/>
</dbReference>
<evidence type="ECO:0000313" key="4">
    <source>
        <dbReference type="Proteomes" id="UP001520878"/>
    </source>
</evidence>
<accession>A0ABS8GA88</accession>
<sequence>MAFTIYKQHLGAFRFYLAMVTLLVVAVVAGYHYGKFVSEETQRQVKVQAQSVENLKQDNQRLTRQLNILNVELEVNRLAAQQAQRDIEAGLAREAGLREQLNFYQKVMAPELKQDGFVIDAMEIEQTLSEGYYRFDLVLMQQAKIKNTVKGTVTITFVGSQSGRPQHYELQQLNATEQPLEFGFKYFQVINGEFQLPPGFEPESVRVEAEVFQFRRKRGDLERVFPWQAKSPGRENGDVE</sequence>
<dbReference type="InterPro" id="IPR046703">
    <property type="entry name" value="DUF6776"/>
</dbReference>
<dbReference type="RefSeq" id="WP_229161624.1">
    <property type="nucleotide sequence ID" value="NZ_JAJEWP010000004.1"/>
</dbReference>